<dbReference type="InterPro" id="IPR036599">
    <property type="entry name" value="DNA_ligase_N_sf"/>
</dbReference>
<dbReference type="EMBL" id="KN831772">
    <property type="protein sequence ID" value="KIM45251.1"/>
    <property type="molecule type" value="Genomic_DNA"/>
</dbReference>
<dbReference type="InterPro" id="IPR012309">
    <property type="entry name" value="DNA_ligase_ATP-dep_C"/>
</dbReference>
<dbReference type="Gene3D" id="3.30.1490.70">
    <property type="match status" value="1"/>
</dbReference>
<evidence type="ECO:0000256" key="9">
    <source>
        <dbReference type="RuleBase" id="RU000617"/>
    </source>
</evidence>
<evidence type="ECO:0000256" key="2">
    <source>
        <dbReference type="ARBA" id="ARBA00007572"/>
    </source>
</evidence>
<comment type="catalytic activity">
    <reaction evidence="8 9">
        <text>ATP + (deoxyribonucleotide)n-3'-hydroxyl + 5'-phospho-(deoxyribonucleotide)m = (deoxyribonucleotide)n+m + AMP + diphosphate.</text>
        <dbReference type="EC" id="6.5.1.1"/>
    </reaction>
</comment>
<dbReference type="GO" id="GO:0005524">
    <property type="term" value="F:ATP binding"/>
    <property type="evidence" value="ECO:0007669"/>
    <property type="project" value="UniProtKB-KW"/>
</dbReference>
<reference evidence="14" key="2">
    <citation type="submission" date="2015-01" db="EMBL/GenBank/DDBJ databases">
        <title>Evolutionary Origins and Diversification of the Mycorrhizal Mutualists.</title>
        <authorList>
            <consortium name="DOE Joint Genome Institute"/>
            <consortium name="Mycorrhizal Genomics Consortium"/>
            <person name="Kohler A."/>
            <person name="Kuo A."/>
            <person name="Nagy L.G."/>
            <person name="Floudas D."/>
            <person name="Copeland A."/>
            <person name="Barry K.W."/>
            <person name="Cichocki N."/>
            <person name="Veneault-Fourrey C."/>
            <person name="LaButti K."/>
            <person name="Lindquist E.A."/>
            <person name="Lipzen A."/>
            <person name="Lundell T."/>
            <person name="Morin E."/>
            <person name="Murat C."/>
            <person name="Riley R."/>
            <person name="Ohm R."/>
            <person name="Sun H."/>
            <person name="Tunlid A."/>
            <person name="Henrissat B."/>
            <person name="Grigoriev I.V."/>
            <person name="Hibbett D.S."/>
            <person name="Martin F."/>
        </authorList>
    </citation>
    <scope>NUCLEOTIDE SEQUENCE [LARGE SCALE GENOMIC DNA]</scope>
    <source>
        <strain evidence="14">h7</strain>
    </source>
</reference>
<dbReference type="GO" id="GO:0006310">
    <property type="term" value="P:DNA recombination"/>
    <property type="evidence" value="ECO:0007669"/>
    <property type="project" value="UniProtKB-KW"/>
</dbReference>
<dbReference type="InterPro" id="IPR012340">
    <property type="entry name" value="NA-bd_OB-fold"/>
</dbReference>
<dbReference type="InterPro" id="IPR000977">
    <property type="entry name" value="DNA_ligase_ATP-dep"/>
</dbReference>
<dbReference type="InterPro" id="IPR050191">
    <property type="entry name" value="ATP-dep_DNA_ligase"/>
</dbReference>
<evidence type="ECO:0000256" key="3">
    <source>
        <dbReference type="ARBA" id="ARBA00022598"/>
    </source>
</evidence>
<dbReference type="EC" id="6.5.1.1" evidence="9"/>
<dbReference type="SUPFAM" id="SSF56091">
    <property type="entry name" value="DNA ligase/mRNA capping enzyme, catalytic domain"/>
    <property type="match status" value="1"/>
</dbReference>
<dbReference type="STRING" id="686832.A0A0C3CN93"/>
<dbReference type="Gene3D" id="3.30.470.30">
    <property type="entry name" value="DNA ligase/mRNA capping enzyme"/>
    <property type="match status" value="1"/>
</dbReference>
<dbReference type="HOGENOM" id="CLU_005138_1_0_1"/>
<keyword evidence="4" id="KW-0235">DNA replication</keyword>
<gene>
    <name evidence="13" type="ORF">M413DRAFT_441932</name>
</gene>
<feature type="compositionally biased region" description="Polar residues" evidence="11">
    <location>
        <begin position="1"/>
        <end position="10"/>
    </location>
</feature>
<evidence type="ECO:0000256" key="6">
    <source>
        <dbReference type="ARBA" id="ARBA00022840"/>
    </source>
</evidence>
<dbReference type="GO" id="GO:0006281">
    <property type="term" value="P:DNA repair"/>
    <property type="evidence" value="ECO:0007669"/>
    <property type="project" value="UniProtKB-KW"/>
</dbReference>
<dbReference type="PROSITE" id="PS50160">
    <property type="entry name" value="DNA_LIGASE_A3"/>
    <property type="match status" value="1"/>
</dbReference>
<dbReference type="GO" id="GO:0006273">
    <property type="term" value="P:lagging strand elongation"/>
    <property type="evidence" value="ECO:0007669"/>
    <property type="project" value="TreeGrafter"/>
</dbReference>
<feature type="region of interest" description="Disordered" evidence="11">
    <location>
        <begin position="809"/>
        <end position="846"/>
    </location>
</feature>
<proteinExistence type="inferred from homology"/>
<reference evidence="13 14" key="1">
    <citation type="submission" date="2014-04" db="EMBL/GenBank/DDBJ databases">
        <authorList>
            <consortium name="DOE Joint Genome Institute"/>
            <person name="Kuo A."/>
            <person name="Gay G."/>
            <person name="Dore J."/>
            <person name="Kohler A."/>
            <person name="Nagy L.G."/>
            <person name="Floudas D."/>
            <person name="Copeland A."/>
            <person name="Barry K.W."/>
            <person name="Cichocki N."/>
            <person name="Veneault-Fourrey C."/>
            <person name="LaButti K."/>
            <person name="Lindquist E.A."/>
            <person name="Lipzen A."/>
            <person name="Lundell T."/>
            <person name="Morin E."/>
            <person name="Murat C."/>
            <person name="Sun H."/>
            <person name="Tunlid A."/>
            <person name="Henrissat B."/>
            <person name="Grigoriev I.V."/>
            <person name="Hibbett D.S."/>
            <person name="Martin F."/>
            <person name="Nordberg H.P."/>
            <person name="Cantor M.N."/>
            <person name="Hua S.X."/>
        </authorList>
    </citation>
    <scope>NUCLEOTIDE SEQUENCE [LARGE SCALE GENOMIC DNA]</scope>
    <source>
        <strain evidence="14">h7</strain>
    </source>
</reference>
<dbReference type="InterPro" id="IPR016059">
    <property type="entry name" value="DNA_ligase_ATP-dep_CS"/>
</dbReference>
<dbReference type="GO" id="GO:0003677">
    <property type="term" value="F:DNA binding"/>
    <property type="evidence" value="ECO:0007669"/>
    <property type="project" value="InterPro"/>
</dbReference>
<dbReference type="Gene3D" id="1.10.3260.10">
    <property type="entry name" value="DNA ligase, ATP-dependent, N-terminal domain"/>
    <property type="match status" value="1"/>
</dbReference>
<evidence type="ECO:0000256" key="7">
    <source>
        <dbReference type="ARBA" id="ARBA00023242"/>
    </source>
</evidence>
<keyword evidence="3 9" id="KW-0436">Ligase</keyword>
<dbReference type="PANTHER" id="PTHR45674">
    <property type="entry name" value="DNA LIGASE 1/3 FAMILY MEMBER"/>
    <property type="match status" value="1"/>
</dbReference>
<dbReference type="InterPro" id="IPR012308">
    <property type="entry name" value="DNA_ligase_ATP-dep_N"/>
</dbReference>
<dbReference type="CDD" id="cd07969">
    <property type="entry name" value="OBF_DNA_ligase_I"/>
    <property type="match status" value="1"/>
</dbReference>
<dbReference type="Pfam" id="PF04675">
    <property type="entry name" value="DNA_ligase_A_N"/>
    <property type="match status" value="1"/>
</dbReference>
<evidence type="ECO:0000256" key="10">
    <source>
        <dbReference type="RuleBase" id="RU004196"/>
    </source>
</evidence>
<protein>
    <recommendedName>
        <fullName evidence="9">DNA ligase</fullName>
        <ecNumber evidence="9">6.5.1.1</ecNumber>
    </recommendedName>
</protein>
<evidence type="ECO:0000256" key="1">
    <source>
        <dbReference type="ARBA" id="ARBA00004123"/>
    </source>
</evidence>
<feature type="region of interest" description="Disordered" evidence="11">
    <location>
        <begin position="1"/>
        <end position="55"/>
    </location>
</feature>
<keyword evidence="6 9" id="KW-0067">ATP-binding</keyword>
<evidence type="ECO:0000256" key="11">
    <source>
        <dbReference type="SAM" id="MobiDB-lite"/>
    </source>
</evidence>
<dbReference type="GO" id="GO:0003910">
    <property type="term" value="F:DNA ligase (ATP) activity"/>
    <property type="evidence" value="ECO:0007669"/>
    <property type="project" value="UniProtKB-EC"/>
</dbReference>
<dbReference type="SUPFAM" id="SSF117018">
    <property type="entry name" value="ATP-dependent DNA ligase DNA-binding domain"/>
    <property type="match status" value="1"/>
</dbReference>
<keyword evidence="14" id="KW-1185">Reference proteome</keyword>
<feature type="compositionally biased region" description="Polar residues" evidence="11">
    <location>
        <begin position="21"/>
        <end position="54"/>
    </location>
</feature>
<keyword evidence="7" id="KW-0539">Nucleus</keyword>
<dbReference type="AlphaFoldDB" id="A0A0C3CN93"/>
<dbReference type="OrthoDB" id="206088at2759"/>
<evidence type="ECO:0000256" key="4">
    <source>
        <dbReference type="ARBA" id="ARBA00022705"/>
    </source>
</evidence>
<dbReference type="Pfam" id="PF01068">
    <property type="entry name" value="DNA_ligase_A_M"/>
    <property type="match status" value="1"/>
</dbReference>
<evidence type="ECO:0000259" key="12">
    <source>
        <dbReference type="PROSITE" id="PS50160"/>
    </source>
</evidence>
<name>A0A0C3CN93_HEBCY</name>
<dbReference type="GO" id="GO:0005634">
    <property type="term" value="C:nucleus"/>
    <property type="evidence" value="ECO:0007669"/>
    <property type="project" value="UniProtKB-SubCell"/>
</dbReference>
<dbReference type="PANTHER" id="PTHR45674:SF9">
    <property type="entry name" value="DNA LIGASE 3"/>
    <property type="match status" value="1"/>
</dbReference>
<dbReference type="FunFam" id="3.30.470.30:FF:000002">
    <property type="entry name" value="DNA ligase"/>
    <property type="match status" value="1"/>
</dbReference>
<dbReference type="GO" id="GO:0071897">
    <property type="term" value="P:DNA biosynthetic process"/>
    <property type="evidence" value="ECO:0007669"/>
    <property type="project" value="InterPro"/>
</dbReference>
<evidence type="ECO:0000313" key="14">
    <source>
        <dbReference type="Proteomes" id="UP000053424"/>
    </source>
</evidence>
<feature type="domain" description="ATP-dependent DNA ligase family profile" evidence="12">
    <location>
        <begin position="528"/>
        <end position="691"/>
    </location>
</feature>
<accession>A0A0C3CN93</accession>
<evidence type="ECO:0000313" key="13">
    <source>
        <dbReference type="EMBL" id="KIM45251.1"/>
    </source>
</evidence>
<feature type="compositionally biased region" description="Acidic residues" evidence="11">
    <location>
        <begin position="833"/>
        <end position="846"/>
    </location>
</feature>
<dbReference type="Gene3D" id="2.40.50.140">
    <property type="entry name" value="Nucleic acid-binding proteins"/>
    <property type="match status" value="1"/>
</dbReference>
<dbReference type="NCBIfam" id="TIGR00574">
    <property type="entry name" value="dnl1"/>
    <property type="match status" value="1"/>
</dbReference>
<dbReference type="InterPro" id="IPR012310">
    <property type="entry name" value="DNA_ligase_ATP-dep_cent"/>
</dbReference>
<evidence type="ECO:0000256" key="8">
    <source>
        <dbReference type="ARBA" id="ARBA00034003"/>
    </source>
</evidence>
<sequence length="846" mass="93811">MSKRASSQKSPPGKTKRAKLQSLTGQSQIDHFFQSPNANGANHDNFKSLTSPGSSYKFKSKIVPSPEIIDVDSLDLEEAETLPGPSIIEPKSPPVAEWKKVEFRFSVTDKSQVESEQAPCEYLPLDIDPILYDPESQPSRSAQAPYSLLTHALASLSNTRSRVAIINILTNVIRTIVTKYPSSLLAAIYLLSNSLGPQFIAIELGLGSSVISRSIQQISGLSAAALKRLYNSTGDPGDVAFAAKSNVRTLIPHAPLSISYVFESLLKISRCKGHGAAKEKQKIVEKLLLAASGEEVRYLTRTLCQNLRVGAVRASILTGLARAIALTPPTIPNDSVALYVPSDLLSELRRTFPSKKKLLDPNREKLSSIYKRAEGLIKQVYVKHPSYDQIIPALLENGFDSLAERVPLTVGIPLLPMLGSPTRSLSEIYQRLGELPFAAEFKYDGQRAQIHATHQPERKPNVKVFSRHLEDMTSKYPDVVNLVAAMFASSPSLISFIMDAEIVAIDPASGALKSFQELSGRARKDVDMKDIRISVCVYAFDLMYLNGESLLDQAFVNRRGLLRTNFSPRGMQDDQTVTARFDFVESCESGEGRTAIEEFMVRAVENGCEGLMIKLMDHKNTTEETAAAKEKRMKSLPATYEPDIRTSGWLKLKKDYIDGMSDSLDLIPIGGWHGNGRKARWWSPVLLALWDPETGRPVAICKCMSGFTDAFYISMKERYSLESDLCSKAPIWECDFGGFKPDVYFKPNEVWEIRGADVTESPVSSAAREKFLHGRGLSLRFPRFIRTREDKNVELANTPSNLVSIWKSQQGKNDHGNDDGDLVDIEAERRDSTDDEVDGLDFSDED</sequence>
<dbReference type="SUPFAM" id="SSF50249">
    <property type="entry name" value="Nucleic acid-binding proteins"/>
    <property type="match status" value="1"/>
</dbReference>
<evidence type="ECO:0000256" key="5">
    <source>
        <dbReference type="ARBA" id="ARBA00022741"/>
    </source>
</evidence>
<keyword evidence="9" id="KW-0234">DNA repair</keyword>
<comment type="subcellular location">
    <subcellularLocation>
        <location evidence="1">Nucleus</location>
    </subcellularLocation>
</comment>
<dbReference type="CDD" id="cd07900">
    <property type="entry name" value="Adenylation_DNA_ligase_I_Euk"/>
    <property type="match status" value="1"/>
</dbReference>
<comment type="similarity">
    <text evidence="2 10">Belongs to the ATP-dependent DNA ligase family.</text>
</comment>
<keyword evidence="5 9" id="KW-0547">Nucleotide-binding</keyword>
<organism evidence="13 14">
    <name type="scientific">Hebeloma cylindrosporum</name>
    <dbReference type="NCBI Taxonomy" id="76867"/>
    <lineage>
        <taxon>Eukaryota</taxon>
        <taxon>Fungi</taxon>
        <taxon>Dikarya</taxon>
        <taxon>Basidiomycota</taxon>
        <taxon>Agaricomycotina</taxon>
        <taxon>Agaricomycetes</taxon>
        <taxon>Agaricomycetidae</taxon>
        <taxon>Agaricales</taxon>
        <taxon>Agaricineae</taxon>
        <taxon>Hymenogastraceae</taxon>
        <taxon>Hebeloma</taxon>
    </lineage>
</organism>
<dbReference type="Pfam" id="PF04679">
    <property type="entry name" value="DNA_ligase_A_C"/>
    <property type="match status" value="1"/>
</dbReference>
<keyword evidence="9" id="KW-0233">DNA recombination</keyword>
<dbReference type="Proteomes" id="UP000053424">
    <property type="component" value="Unassembled WGS sequence"/>
</dbReference>
<keyword evidence="9" id="KW-0227">DNA damage</keyword>
<dbReference type="PROSITE" id="PS00697">
    <property type="entry name" value="DNA_LIGASE_A1"/>
    <property type="match status" value="1"/>
</dbReference>